<evidence type="ECO:0000256" key="1">
    <source>
        <dbReference type="SAM" id="MobiDB-lite"/>
    </source>
</evidence>
<dbReference type="EMBL" id="QZMU01000001">
    <property type="protein sequence ID" value="RRQ22033.1"/>
    <property type="molecule type" value="Genomic_DNA"/>
</dbReference>
<sequence>MIPYNEEPCIQAVNRLYCYLCHSGLQPQAACEQVRTWMQQILDCQGGINPARLTRKALSPGQSRLPQPAPAPPLQRGHLGYPAIR</sequence>
<dbReference type="Proteomes" id="UP000287798">
    <property type="component" value="Unassembled WGS sequence"/>
</dbReference>
<accession>A0A426QJU8</accession>
<feature type="region of interest" description="Disordered" evidence="1">
    <location>
        <begin position="58"/>
        <end position="85"/>
    </location>
</feature>
<dbReference type="AlphaFoldDB" id="A0A426QJU8"/>
<dbReference type="OrthoDB" id="9868573at2"/>
<evidence type="ECO:0000313" key="3">
    <source>
        <dbReference type="Proteomes" id="UP000287798"/>
    </source>
</evidence>
<keyword evidence="3" id="KW-1185">Reference proteome</keyword>
<protein>
    <submittedName>
        <fullName evidence="2">Uncharacterized protein</fullName>
    </submittedName>
</protein>
<comment type="caution">
    <text evidence="2">The sequence shown here is derived from an EMBL/GenBank/DDBJ whole genome shotgun (WGS) entry which is preliminary data.</text>
</comment>
<organism evidence="2 3">
    <name type="scientific">Thiohalobacter thiocyanaticus</name>
    <dbReference type="NCBI Taxonomy" id="585455"/>
    <lineage>
        <taxon>Bacteria</taxon>
        <taxon>Pseudomonadati</taxon>
        <taxon>Pseudomonadota</taxon>
        <taxon>Gammaproteobacteria</taxon>
        <taxon>Thiohalobacterales</taxon>
        <taxon>Thiohalobacteraceae</taxon>
        <taxon>Thiohalobacter</taxon>
    </lineage>
</organism>
<proteinExistence type="predicted"/>
<gene>
    <name evidence="2" type="ORF">D6C00_08775</name>
</gene>
<reference evidence="2 3" key="1">
    <citation type="journal article" date="2010" name="Int. J. Syst. Evol. Microbiol.">
        <title>Thiohalobacter thiocyanaticus gen. nov., sp. nov., a moderately halophilic, sulfur-oxidizing gammaproteobacterium from hypersaline lakes, that utilizes thiocyanate.</title>
        <authorList>
            <person name="Sorokin D.Y."/>
            <person name="Kovaleva O.L."/>
            <person name="Tourova T.P."/>
            <person name="Muyzer G."/>
        </authorList>
    </citation>
    <scope>NUCLEOTIDE SEQUENCE [LARGE SCALE GENOMIC DNA]</scope>
    <source>
        <strain evidence="2 3">Hrh1</strain>
    </source>
</reference>
<evidence type="ECO:0000313" key="2">
    <source>
        <dbReference type="EMBL" id="RRQ22033.1"/>
    </source>
</evidence>
<name>A0A426QJU8_9GAMM</name>
<dbReference type="RefSeq" id="WP_125181375.1">
    <property type="nucleotide sequence ID" value="NZ_QZMU01000001.1"/>
</dbReference>